<evidence type="ECO:0000256" key="7">
    <source>
        <dbReference type="ARBA" id="ARBA00023033"/>
    </source>
</evidence>
<dbReference type="Gene3D" id="1.10.630.10">
    <property type="entry name" value="Cytochrome P450"/>
    <property type="match status" value="1"/>
</dbReference>
<evidence type="ECO:0000256" key="6">
    <source>
        <dbReference type="ARBA" id="ARBA00023004"/>
    </source>
</evidence>
<evidence type="ECO:0000256" key="2">
    <source>
        <dbReference type="ARBA" id="ARBA00010617"/>
    </source>
</evidence>
<dbReference type="PRINTS" id="PR00359">
    <property type="entry name" value="BP450"/>
</dbReference>
<evidence type="ECO:0000256" key="8">
    <source>
        <dbReference type="RuleBase" id="RU000461"/>
    </source>
</evidence>
<evidence type="ECO:0000256" key="1">
    <source>
        <dbReference type="ARBA" id="ARBA00001971"/>
    </source>
</evidence>
<accession>A0A5N0E9I4</accession>
<dbReference type="Pfam" id="PF00067">
    <property type="entry name" value="p450"/>
    <property type="match status" value="1"/>
</dbReference>
<dbReference type="PANTHER" id="PTHR46696:SF1">
    <property type="entry name" value="CYTOCHROME P450 YJIB-RELATED"/>
    <property type="match status" value="1"/>
</dbReference>
<evidence type="ECO:0000256" key="3">
    <source>
        <dbReference type="ARBA" id="ARBA00022617"/>
    </source>
</evidence>
<dbReference type="GO" id="GO:0004497">
    <property type="term" value="F:monooxygenase activity"/>
    <property type="evidence" value="ECO:0007669"/>
    <property type="project" value="UniProtKB-KW"/>
</dbReference>
<dbReference type="PANTHER" id="PTHR46696">
    <property type="entry name" value="P450, PUTATIVE (EUROFUNG)-RELATED"/>
    <property type="match status" value="1"/>
</dbReference>
<dbReference type="RefSeq" id="WP_150405174.1">
    <property type="nucleotide sequence ID" value="NZ_VXLC01000015.1"/>
</dbReference>
<dbReference type="GO" id="GO:0016705">
    <property type="term" value="F:oxidoreductase activity, acting on paired donors, with incorporation or reduction of molecular oxygen"/>
    <property type="evidence" value="ECO:0007669"/>
    <property type="project" value="InterPro"/>
</dbReference>
<evidence type="ECO:0000256" key="5">
    <source>
        <dbReference type="ARBA" id="ARBA00023002"/>
    </source>
</evidence>
<dbReference type="InterPro" id="IPR036396">
    <property type="entry name" value="Cyt_P450_sf"/>
</dbReference>
<dbReference type="GO" id="GO:0005506">
    <property type="term" value="F:iron ion binding"/>
    <property type="evidence" value="ECO:0007669"/>
    <property type="project" value="InterPro"/>
</dbReference>
<keyword evidence="7 8" id="KW-0503">Monooxygenase</keyword>
<comment type="cofactor">
    <cofactor evidence="1">
        <name>heme</name>
        <dbReference type="ChEBI" id="CHEBI:30413"/>
    </cofactor>
</comment>
<proteinExistence type="inferred from homology"/>
<keyword evidence="4 8" id="KW-0479">Metal-binding</keyword>
<keyword evidence="5 8" id="KW-0560">Oxidoreductase</keyword>
<dbReference type="AlphaFoldDB" id="A0A5N0E9I4"/>
<keyword evidence="10" id="KW-1185">Reference proteome</keyword>
<evidence type="ECO:0000313" key="9">
    <source>
        <dbReference type="EMBL" id="KAA8885616.1"/>
    </source>
</evidence>
<sequence length="404" mass="44903">MNIAASTRIETLDNDFHADPHGHYHRWRGQGPVLRIHAPSGVVSWLVVGYAEARSALRDPRLRKSADGIEKLFRQQHPDAPANAPLANLDRNMTNSDSPEHVRLRKLVNQAFTRRAIADLRPHIEQTTRSLLDEMAENDEVDLLTAFVFPLPVRMICEMLGVPRDEVPGFQQWAQNLFQVVGDERAAAFRELRSYLRGLVARKRARPGVDLLSRLIHAQDDGDSLTEVELMDMAVMLLVSGHGTTVDLLTTGTLALLRDDALSQTLRANPSALPAAVEEFLRFDGPIHFSTIRYTAEPVQIGDTEIPAGEFVHIAVAAANHDPSQFTDPDRLDIGRDAAQHLSFGHGAHFCVGAPLARMEATVAFSALLQRFPHLRLARPYADLDWHHKFGFPTLTGLPVRLGI</sequence>
<keyword evidence="3 8" id="KW-0349">Heme</keyword>
<evidence type="ECO:0000313" key="10">
    <source>
        <dbReference type="Proteomes" id="UP000323876"/>
    </source>
</evidence>
<reference evidence="9 10" key="1">
    <citation type="submission" date="2019-09" db="EMBL/GenBank/DDBJ databases">
        <authorList>
            <person name="Wang X."/>
        </authorList>
    </citation>
    <scope>NUCLEOTIDE SEQUENCE [LARGE SCALE GENOMIC DNA]</scope>
    <source>
        <strain evidence="9 10">CICC 11023</strain>
    </source>
</reference>
<dbReference type="InterPro" id="IPR002397">
    <property type="entry name" value="Cyt_P450_B"/>
</dbReference>
<dbReference type="GO" id="GO:0020037">
    <property type="term" value="F:heme binding"/>
    <property type="evidence" value="ECO:0007669"/>
    <property type="project" value="InterPro"/>
</dbReference>
<dbReference type="InterPro" id="IPR001128">
    <property type="entry name" value="Cyt_P450"/>
</dbReference>
<dbReference type="InterPro" id="IPR017972">
    <property type="entry name" value="Cyt_P450_CS"/>
</dbReference>
<evidence type="ECO:0000256" key="4">
    <source>
        <dbReference type="ARBA" id="ARBA00022723"/>
    </source>
</evidence>
<dbReference type="Proteomes" id="UP000323876">
    <property type="component" value="Unassembled WGS sequence"/>
</dbReference>
<name>A0A5N0E9I4_9NOCA</name>
<organism evidence="9 10">
    <name type="scientific">Nocardia colli</name>
    <dbReference type="NCBI Taxonomy" id="2545717"/>
    <lineage>
        <taxon>Bacteria</taxon>
        <taxon>Bacillati</taxon>
        <taxon>Actinomycetota</taxon>
        <taxon>Actinomycetes</taxon>
        <taxon>Mycobacteriales</taxon>
        <taxon>Nocardiaceae</taxon>
        <taxon>Nocardia</taxon>
    </lineage>
</organism>
<protein>
    <submittedName>
        <fullName evidence="9">Cytochrome P450</fullName>
    </submittedName>
</protein>
<dbReference type="OrthoDB" id="54272at2"/>
<keyword evidence="6 8" id="KW-0408">Iron</keyword>
<dbReference type="PROSITE" id="PS00086">
    <property type="entry name" value="CYTOCHROME_P450"/>
    <property type="match status" value="1"/>
</dbReference>
<comment type="caution">
    <text evidence="9">The sequence shown here is derived from an EMBL/GenBank/DDBJ whole genome shotgun (WGS) entry which is preliminary data.</text>
</comment>
<gene>
    <name evidence="9" type="ORF">F3087_28715</name>
</gene>
<dbReference type="CDD" id="cd11029">
    <property type="entry name" value="CYP107-like"/>
    <property type="match status" value="1"/>
</dbReference>
<dbReference type="EMBL" id="VXLC01000015">
    <property type="protein sequence ID" value="KAA8885616.1"/>
    <property type="molecule type" value="Genomic_DNA"/>
</dbReference>
<comment type="similarity">
    <text evidence="2 8">Belongs to the cytochrome P450 family.</text>
</comment>
<dbReference type="SUPFAM" id="SSF48264">
    <property type="entry name" value="Cytochrome P450"/>
    <property type="match status" value="1"/>
</dbReference>
<dbReference type="FunFam" id="1.10.630.10:FF:000018">
    <property type="entry name" value="Cytochrome P450 monooxygenase"/>
    <property type="match status" value="1"/>
</dbReference>